<keyword evidence="2 13" id="KW-1003">Cell membrane</keyword>
<dbReference type="InterPro" id="IPR004329">
    <property type="entry name" value="CcmE"/>
</dbReference>
<feature type="topological domain" description="Extracellular" evidence="13">
    <location>
        <begin position="30"/>
        <end position="194"/>
    </location>
</feature>
<evidence type="ECO:0000256" key="16">
    <source>
        <dbReference type="SAM" id="Phobius"/>
    </source>
</evidence>
<comment type="similarity">
    <text evidence="13">Belongs to the CcmE/CycJ family.</text>
</comment>
<feature type="topological domain" description="Cytoplasmic" evidence="13">
    <location>
        <begin position="1"/>
        <end position="8"/>
    </location>
</feature>
<gene>
    <name evidence="13 17" type="primary">ccmE</name>
    <name evidence="13" type="synonym">cycJ</name>
    <name evidence="17" type="ORF">NCTC10359_00989</name>
</gene>
<dbReference type="Pfam" id="PF03100">
    <property type="entry name" value="CcmE"/>
    <property type="match status" value="1"/>
</dbReference>
<keyword evidence="4 13" id="KW-0349">Heme</keyword>
<evidence type="ECO:0000256" key="11">
    <source>
        <dbReference type="ARBA" id="ARBA00023136"/>
    </source>
</evidence>
<evidence type="ECO:0000256" key="5">
    <source>
        <dbReference type="ARBA" id="ARBA00022692"/>
    </source>
</evidence>
<evidence type="ECO:0000256" key="10">
    <source>
        <dbReference type="ARBA" id="ARBA00023004"/>
    </source>
</evidence>
<evidence type="ECO:0000256" key="3">
    <source>
        <dbReference type="ARBA" id="ARBA00022519"/>
    </source>
</evidence>
<accession>A0A378T938</accession>
<dbReference type="InterPro" id="IPR012340">
    <property type="entry name" value="NA-bd_OB-fold"/>
</dbReference>
<proteinExistence type="inferred from homology"/>
<keyword evidence="6 13" id="KW-0479">Metal-binding</keyword>
<evidence type="ECO:0000256" key="15">
    <source>
        <dbReference type="SAM" id="MobiDB-lite"/>
    </source>
</evidence>
<dbReference type="GO" id="GO:0017003">
    <property type="term" value="P:protein-heme linkage"/>
    <property type="evidence" value="ECO:0007669"/>
    <property type="project" value="UniProtKB-UniRule"/>
</dbReference>
<evidence type="ECO:0000256" key="14">
    <source>
        <dbReference type="PIRSR" id="PIRSR604329-50"/>
    </source>
</evidence>
<keyword evidence="5 13" id="KW-0812">Transmembrane</keyword>
<evidence type="ECO:0000256" key="12">
    <source>
        <dbReference type="ARBA" id="ARBA00056663"/>
    </source>
</evidence>
<dbReference type="EMBL" id="UGQU01000001">
    <property type="protein sequence ID" value="STZ56375.1"/>
    <property type="molecule type" value="Genomic_DNA"/>
</dbReference>
<keyword evidence="11 13" id="KW-0472">Membrane</keyword>
<comment type="subcellular location">
    <subcellularLocation>
        <location evidence="1">Cell inner membrane</location>
    </subcellularLocation>
    <subcellularLocation>
        <location evidence="13">Cell membrane</location>
        <topology evidence="13">Single-pass type II membrane protein</topology>
    </subcellularLocation>
</comment>
<feature type="transmembrane region" description="Helical" evidence="16">
    <location>
        <begin position="9"/>
        <end position="30"/>
    </location>
</feature>
<evidence type="ECO:0000256" key="8">
    <source>
        <dbReference type="ARBA" id="ARBA00022968"/>
    </source>
</evidence>
<reference evidence="17 18" key="1">
    <citation type="submission" date="2018-06" db="EMBL/GenBank/DDBJ databases">
        <authorList>
            <consortium name="Pathogen Informatics"/>
            <person name="Doyle S."/>
        </authorList>
    </citation>
    <scope>NUCLEOTIDE SEQUENCE [LARGE SCALE GENOMIC DNA]</scope>
    <source>
        <strain evidence="17 18">NCTC10359</strain>
    </source>
</reference>
<evidence type="ECO:0000256" key="6">
    <source>
        <dbReference type="ARBA" id="ARBA00022723"/>
    </source>
</evidence>
<dbReference type="AlphaFoldDB" id="A0A378T938"/>
<dbReference type="GO" id="GO:0017004">
    <property type="term" value="P:cytochrome complex assembly"/>
    <property type="evidence" value="ECO:0007669"/>
    <property type="project" value="UniProtKB-KW"/>
</dbReference>
<feature type="binding site" description="covalent" evidence="13 14">
    <location>
        <position position="124"/>
    </location>
    <ligand>
        <name>heme</name>
        <dbReference type="ChEBI" id="CHEBI:30413"/>
    </ligand>
</feature>
<dbReference type="HAMAP" id="MF_01959">
    <property type="entry name" value="CcmE"/>
    <property type="match status" value="1"/>
</dbReference>
<evidence type="ECO:0000256" key="13">
    <source>
        <dbReference type="HAMAP-Rule" id="MF_01959"/>
    </source>
</evidence>
<keyword evidence="8 13" id="KW-0735">Signal-anchor</keyword>
<dbReference type="NCBIfam" id="NF009729">
    <property type="entry name" value="PRK13254.1-3"/>
    <property type="match status" value="1"/>
</dbReference>
<dbReference type="NCBIfam" id="NF009731">
    <property type="entry name" value="PRK13254.1-5"/>
    <property type="match status" value="1"/>
</dbReference>
<keyword evidence="3" id="KW-0997">Cell inner membrane</keyword>
<dbReference type="GO" id="GO:0020037">
    <property type="term" value="F:heme binding"/>
    <property type="evidence" value="ECO:0007669"/>
    <property type="project" value="InterPro"/>
</dbReference>
<dbReference type="GO" id="GO:0046872">
    <property type="term" value="F:metal ion binding"/>
    <property type="evidence" value="ECO:0007669"/>
    <property type="project" value="UniProtKB-KW"/>
</dbReference>
<keyword evidence="9 13" id="KW-1133">Transmembrane helix</keyword>
<dbReference type="PANTHER" id="PTHR34128:SF2">
    <property type="entry name" value="CYTOCHROME C-TYPE BIOGENESIS PROTEIN CCME HOMOLOG, MITOCHONDRIAL"/>
    <property type="match status" value="1"/>
</dbReference>
<dbReference type="RefSeq" id="WP_115006031.1">
    <property type="nucleotide sequence ID" value="NZ_UGQU01000001.1"/>
</dbReference>
<dbReference type="Gene3D" id="2.40.50.140">
    <property type="entry name" value="Nucleic acid-binding proteins"/>
    <property type="match status" value="1"/>
</dbReference>
<evidence type="ECO:0000256" key="9">
    <source>
        <dbReference type="ARBA" id="ARBA00022989"/>
    </source>
</evidence>
<dbReference type="NCBIfam" id="NF009727">
    <property type="entry name" value="PRK13254.1-1"/>
    <property type="match status" value="1"/>
</dbReference>
<evidence type="ECO:0000256" key="1">
    <source>
        <dbReference type="ARBA" id="ARBA00004533"/>
    </source>
</evidence>
<protein>
    <recommendedName>
        <fullName evidence="13">Cytochrome c-type biogenesis protein CcmE</fullName>
    </recommendedName>
    <alternativeName>
        <fullName evidence="13">Cytochrome c maturation protein E</fullName>
    </alternativeName>
    <alternativeName>
        <fullName evidence="13">Heme chaperone CcmE</fullName>
    </alternativeName>
</protein>
<dbReference type="InterPro" id="IPR036127">
    <property type="entry name" value="CcmE-like_sf"/>
</dbReference>
<sequence>MNNARQKKLMWVIAMLVGVAVAVGLILYAIRQQTDYYFDPTAITAGKAPENKRIRAGGMVVAGSVKRDPNDPLNIQFEVTDYKAVVPVTYRGVLPDLFAENSGVVATGELQGGAFVASEVLAKHDENYMPPEVAKSLKAEHAERGTDVNNGQFIPATSMAEIDQRQAEQSQNQAQAQSDSQTQSPTQNESHAPQ</sequence>
<evidence type="ECO:0000256" key="4">
    <source>
        <dbReference type="ARBA" id="ARBA00022617"/>
    </source>
</evidence>
<name>A0A378T938_MORLA</name>
<feature type="binding site" description="axial binding residue" evidence="13 14">
    <location>
        <position position="128"/>
    </location>
    <ligand>
        <name>heme</name>
        <dbReference type="ChEBI" id="CHEBI:30413"/>
    </ligand>
    <ligandPart>
        <name>Fe</name>
        <dbReference type="ChEBI" id="CHEBI:18248"/>
    </ligandPart>
</feature>
<evidence type="ECO:0000256" key="2">
    <source>
        <dbReference type="ARBA" id="ARBA00022475"/>
    </source>
</evidence>
<keyword evidence="7 13" id="KW-0201">Cytochrome c-type biogenesis</keyword>
<evidence type="ECO:0000256" key="7">
    <source>
        <dbReference type="ARBA" id="ARBA00022748"/>
    </source>
</evidence>
<dbReference type="Proteomes" id="UP000254437">
    <property type="component" value="Unassembled WGS sequence"/>
</dbReference>
<dbReference type="GO" id="GO:0005886">
    <property type="term" value="C:plasma membrane"/>
    <property type="evidence" value="ECO:0007669"/>
    <property type="project" value="UniProtKB-SubCell"/>
</dbReference>
<evidence type="ECO:0000313" key="17">
    <source>
        <dbReference type="EMBL" id="STZ56375.1"/>
    </source>
</evidence>
<keyword evidence="10 13" id="KW-0408">Iron</keyword>
<dbReference type="PANTHER" id="PTHR34128">
    <property type="entry name" value="CYTOCHROME C-TYPE BIOGENESIS PROTEIN CCME HOMOLOG, MITOCHONDRIAL"/>
    <property type="match status" value="1"/>
</dbReference>
<feature type="region of interest" description="Disordered" evidence="15">
    <location>
        <begin position="146"/>
        <end position="194"/>
    </location>
</feature>
<comment type="function">
    <text evidence="12 13">Heme chaperone required for the biogenesis of c-type cytochromes. Transiently binds heme delivered by CcmC and transfers the heme to apo-cytochromes in a process facilitated by CcmF and CcmH.</text>
</comment>
<evidence type="ECO:0000313" key="18">
    <source>
        <dbReference type="Proteomes" id="UP000254437"/>
    </source>
</evidence>
<organism evidence="17 18">
    <name type="scientific">Moraxella lacunata</name>
    <dbReference type="NCBI Taxonomy" id="477"/>
    <lineage>
        <taxon>Bacteria</taxon>
        <taxon>Pseudomonadati</taxon>
        <taxon>Pseudomonadota</taxon>
        <taxon>Gammaproteobacteria</taxon>
        <taxon>Moraxellales</taxon>
        <taxon>Moraxellaceae</taxon>
        <taxon>Moraxella</taxon>
    </lineage>
</organism>
<feature type="compositionally biased region" description="Low complexity" evidence="15">
    <location>
        <begin position="167"/>
        <end position="187"/>
    </location>
</feature>
<dbReference type="SUPFAM" id="SSF82093">
    <property type="entry name" value="Heme chaperone CcmE"/>
    <property type="match status" value="1"/>
</dbReference>
<dbReference type="FunFam" id="2.40.50.140:FF:000104">
    <property type="entry name" value="Cytochrome c-type biogenesis protein CcmE"/>
    <property type="match status" value="1"/>
</dbReference>